<gene>
    <name evidence="2" type="ORF">MHIP_09070</name>
</gene>
<comment type="caution">
    <text evidence="2">The sequence shown here is derived from an EMBL/GenBank/DDBJ whole genome shotgun (WGS) entry which is preliminary data.</text>
</comment>
<evidence type="ECO:0008006" key="4">
    <source>
        <dbReference type="Google" id="ProtNLM"/>
    </source>
</evidence>
<reference evidence="2 3" key="1">
    <citation type="journal article" date="2019" name="Emerg. Microbes Infect.">
        <title>Comprehensive subspecies identification of 175 nontuberculous mycobacteria species based on 7547 genomic profiles.</title>
        <authorList>
            <person name="Matsumoto Y."/>
            <person name="Kinjo T."/>
            <person name="Motooka D."/>
            <person name="Nabeya D."/>
            <person name="Jung N."/>
            <person name="Uechi K."/>
            <person name="Horii T."/>
            <person name="Iida T."/>
            <person name="Fujita J."/>
            <person name="Nakamura S."/>
        </authorList>
    </citation>
    <scope>NUCLEOTIDE SEQUENCE [LARGE SCALE GENOMIC DNA]</scope>
    <source>
        <strain evidence="2 3">JCM 30996</strain>
    </source>
</reference>
<name>A0A7I9ZHK8_9MYCO</name>
<sequence length="164" mass="17805">MTSVPPPPGWKLEPVIPTSQQQAQDTVLGYLARTVEALPPGTTLDATRYRVGNGNRSCDDLPTGPDKPEMMFTDVRQVLLPSGTDTVGVISEVGSIWRSWGWHVFERDGFPRPNQFGYGPDGYRLQIESSDPPGYPPTISGISPCFPGSVASDDIQIPIVIPPQ</sequence>
<dbReference type="AlphaFoldDB" id="A0A7I9ZHK8"/>
<dbReference type="EMBL" id="BLLB01000002">
    <property type="protein sequence ID" value="GFH00424.1"/>
    <property type="molecule type" value="Genomic_DNA"/>
</dbReference>
<evidence type="ECO:0000313" key="2">
    <source>
        <dbReference type="EMBL" id="GFH00424.1"/>
    </source>
</evidence>
<organism evidence="2 3">
    <name type="scientific">Mycolicibacterium hippocampi</name>
    <dbReference type="NCBI Taxonomy" id="659824"/>
    <lineage>
        <taxon>Bacteria</taxon>
        <taxon>Bacillati</taxon>
        <taxon>Actinomycetota</taxon>
        <taxon>Actinomycetes</taxon>
        <taxon>Mycobacteriales</taxon>
        <taxon>Mycobacteriaceae</taxon>
        <taxon>Mycolicibacterium</taxon>
    </lineage>
</organism>
<evidence type="ECO:0000256" key="1">
    <source>
        <dbReference type="SAM" id="MobiDB-lite"/>
    </source>
</evidence>
<evidence type="ECO:0000313" key="3">
    <source>
        <dbReference type="Proteomes" id="UP000465304"/>
    </source>
</evidence>
<dbReference type="Proteomes" id="UP000465304">
    <property type="component" value="Unassembled WGS sequence"/>
</dbReference>
<feature type="region of interest" description="Disordered" evidence="1">
    <location>
        <begin position="46"/>
        <end position="68"/>
    </location>
</feature>
<proteinExistence type="predicted"/>
<keyword evidence="3" id="KW-1185">Reference proteome</keyword>
<protein>
    <recommendedName>
        <fullName evidence="4">Lipoprotein LppJ</fullName>
    </recommendedName>
</protein>
<accession>A0A7I9ZHK8</accession>